<dbReference type="Gene3D" id="1.25.40.180">
    <property type="match status" value="3"/>
</dbReference>
<evidence type="ECO:0000256" key="7">
    <source>
        <dbReference type="ARBA" id="ARBA00023187"/>
    </source>
</evidence>
<accession>A0A1E4RLN9</accession>
<evidence type="ECO:0000259" key="11">
    <source>
        <dbReference type="SMART" id="SM00543"/>
    </source>
</evidence>
<evidence type="ECO:0000313" key="13">
    <source>
        <dbReference type="Proteomes" id="UP000095085"/>
    </source>
</evidence>
<evidence type="ECO:0000256" key="8">
    <source>
        <dbReference type="ARBA" id="ARBA00023242"/>
    </source>
</evidence>
<keyword evidence="6" id="KW-0694">RNA-binding</keyword>
<dbReference type="EMBL" id="KV454540">
    <property type="protein sequence ID" value="ODV68182.1"/>
    <property type="molecule type" value="Genomic_DNA"/>
</dbReference>
<keyword evidence="3" id="KW-0813">Transport</keyword>
<evidence type="ECO:0000256" key="6">
    <source>
        <dbReference type="ARBA" id="ARBA00022884"/>
    </source>
</evidence>
<reference evidence="13" key="1">
    <citation type="submission" date="2016-05" db="EMBL/GenBank/DDBJ databases">
        <title>Comparative genomics of biotechnologically important yeasts.</title>
        <authorList>
            <consortium name="DOE Joint Genome Institute"/>
            <person name="Riley R."/>
            <person name="Haridas S."/>
            <person name="Wolfe K.H."/>
            <person name="Lopes M.R."/>
            <person name="Hittinger C.T."/>
            <person name="Goker M."/>
            <person name="Salamov A."/>
            <person name="Wisecaver J."/>
            <person name="Long T.M."/>
            <person name="Aerts A.L."/>
            <person name="Barry K."/>
            <person name="Choi C."/>
            <person name="Clum A."/>
            <person name="Coughlan A.Y."/>
            <person name="Deshpande S."/>
            <person name="Douglass A.P."/>
            <person name="Hanson S.J."/>
            <person name="Klenk H.-P."/>
            <person name="Labutti K."/>
            <person name="Lapidus A."/>
            <person name="Lindquist E."/>
            <person name="Lipzen A."/>
            <person name="Meier-Kolthoff J.P."/>
            <person name="Ohm R.A."/>
            <person name="Otillar R.P."/>
            <person name="Pangilinan J."/>
            <person name="Peng Y."/>
            <person name="Rokas A."/>
            <person name="Rosa C.A."/>
            <person name="Scheuner C."/>
            <person name="Sibirny A.A."/>
            <person name="Slot J.C."/>
            <person name="Stielow J.B."/>
            <person name="Sun H."/>
            <person name="Kurtzman C.P."/>
            <person name="Blackwell M."/>
            <person name="Grigoriev I.V."/>
            <person name="Jeffries T.W."/>
        </authorList>
    </citation>
    <scope>NUCLEOTIDE SEQUENCE [LARGE SCALE GENOMIC DNA]</scope>
    <source>
        <strain evidence="13">NRRL Y-1933</strain>
    </source>
</reference>
<dbReference type="RefSeq" id="XP_020077249.1">
    <property type="nucleotide sequence ID" value="XM_020219675.1"/>
</dbReference>
<dbReference type="SMART" id="SM00543">
    <property type="entry name" value="MIF4G"/>
    <property type="match status" value="1"/>
</dbReference>
<sequence>MEYNLGKRTRDEYEELQGGHYNAGPLDDYESKKQHIDPTAELILNICKDIRRLGENNNIANQVDEISYFSNPIVAEFEKIDNLRTSILNTLYAVVIEQPQKINCLSILILICNAKNFLVSKYVIEFFHAKMQTLLDAVKTQQAKSADDIEIDKDDSKPASKDAKDDAFNEDAGILNNLKSILKFLATLSPIISDYSIINVFKQFLSVSIDLQDSDENRNGVAEEIFYNVLIALPYLLSNDFSDEMIKHVNDLVELGHKFNIKDKDESNQISIWEPFDSKSGNFDDELPYHLKKMINLILPSIVKLQGEDKSWSDLKDKLFINFKELADPIIEDSLKNNTISNEIVKHPLPQLSTPSLDSLKTYEPRGSIDNLWKKHPRVLFQVYNITTDFETVPSIDSYHGLFLKDISFDILTNLSFNQKEASIQLSILDLFFSRNLFTPPGSSIDQLSMIHQDNKSGENSPPLSTWKVEDVAVESILTMIFQLPTPLHYEIYYYTVLIACCRESPESIAPVFGRAIRYFYNHLEMLDYELKIRFLDWMTIQISNFEFSWKWDEWVDDSIKLSKLKYHPKKNFIKNLISKEIRLSNKNRIKDSFVTMKPDPDNEDETILIHLGEFHKYLNISLFSNEVEYIINYDSDVYGSDNEEIKNLLSGLIRERKESINPLAISPQEELIYNFSNPQLPLNEISNKVYDFIISNWKPNEEFKDLISSILEEASNVENIKPEKFLINLIFQTYAYIGSRSIYSIVSILSRDVNKLKFISGVDIKEEDYQIPNEYKFEKLDLSEEQFSERQNWVIESIFRIWIHQPQVSFLILEYLIEFGILKPNYLIEKSLNLDSNLIIENVSCMESVNRILSVSSKNEETEEFKDSILLLFKLIVDNLNAIQIQDEGLMKKIDYQWLFYEYRGLLKSYLRKFVDYNSKYFDDITEVINKIKNNSVKQDVLEWIEESKI</sequence>
<dbReference type="PANTHER" id="PTHR12412">
    <property type="entry name" value="CAP BINDING PROTEIN"/>
    <property type="match status" value="1"/>
</dbReference>
<keyword evidence="8" id="KW-0539">Nucleus</keyword>
<proteinExistence type="inferred from homology"/>
<dbReference type="GO" id="GO:0006397">
    <property type="term" value="P:mRNA processing"/>
    <property type="evidence" value="ECO:0007669"/>
    <property type="project" value="UniProtKB-KW"/>
</dbReference>
<dbReference type="InterPro" id="IPR016024">
    <property type="entry name" value="ARM-type_fold"/>
</dbReference>
<dbReference type="AlphaFoldDB" id="A0A1E4RLN9"/>
<evidence type="ECO:0000256" key="9">
    <source>
        <dbReference type="ARBA" id="ARBA00030965"/>
    </source>
</evidence>
<dbReference type="InterPro" id="IPR027159">
    <property type="entry name" value="CBP80"/>
</dbReference>
<dbReference type="Proteomes" id="UP000095085">
    <property type="component" value="Unassembled WGS sequence"/>
</dbReference>
<gene>
    <name evidence="12" type="ORF">HYPBUDRAFT_138464</name>
</gene>
<dbReference type="GO" id="GO:0000339">
    <property type="term" value="F:RNA cap binding"/>
    <property type="evidence" value="ECO:0007669"/>
    <property type="project" value="InterPro"/>
</dbReference>
<dbReference type="GO" id="GO:0006406">
    <property type="term" value="P:mRNA export from nucleus"/>
    <property type="evidence" value="ECO:0007669"/>
    <property type="project" value="InterPro"/>
</dbReference>
<evidence type="ECO:0000256" key="5">
    <source>
        <dbReference type="ARBA" id="ARBA00022816"/>
    </source>
</evidence>
<dbReference type="GO" id="GO:0008380">
    <property type="term" value="P:RNA splicing"/>
    <property type="evidence" value="ECO:0007669"/>
    <property type="project" value="UniProtKB-KW"/>
</dbReference>
<dbReference type="GO" id="GO:0003729">
    <property type="term" value="F:mRNA binding"/>
    <property type="evidence" value="ECO:0007669"/>
    <property type="project" value="TreeGrafter"/>
</dbReference>
<dbReference type="Pfam" id="PF09088">
    <property type="entry name" value="MIF4G_like"/>
    <property type="match status" value="1"/>
</dbReference>
<dbReference type="GO" id="GO:0000184">
    <property type="term" value="P:nuclear-transcribed mRNA catabolic process, nonsense-mediated decay"/>
    <property type="evidence" value="ECO:0007669"/>
    <property type="project" value="TreeGrafter"/>
</dbReference>
<keyword evidence="5" id="KW-0509">mRNA transport</keyword>
<keyword evidence="4" id="KW-0507">mRNA processing</keyword>
<dbReference type="InterPro" id="IPR003890">
    <property type="entry name" value="MIF4G-like_typ-3"/>
</dbReference>
<dbReference type="OrthoDB" id="10252707at2759"/>
<evidence type="ECO:0000313" key="12">
    <source>
        <dbReference type="EMBL" id="ODV68182.1"/>
    </source>
</evidence>
<evidence type="ECO:0000256" key="3">
    <source>
        <dbReference type="ARBA" id="ARBA00022448"/>
    </source>
</evidence>
<dbReference type="GeneID" id="30994225"/>
<dbReference type="InterPro" id="IPR015174">
    <property type="entry name" value="MIF4G-like_typ-2"/>
</dbReference>
<dbReference type="STRING" id="984485.A0A1E4RLN9"/>
<organism evidence="12 13">
    <name type="scientific">Hyphopichia burtonii NRRL Y-1933</name>
    <dbReference type="NCBI Taxonomy" id="984485"/>
    <lineage>
        <taxon>Eukaryota</taxon>
        <taxon>Fungi</taxon>
        <taxon>Dikarya</taxon>
        <taxon>Ascomycota</taxon>
        <taxon>Saccharomycotina</taxon>
        <taxon>Pichiomycetes</taxon>
        <taxon>Debaryomycetaceae</taxon>
        <taxon>Hyphopichia</taxon>
    </lineage>
</organism>
<keyword evidence="13" id="KW-1185">Reference proteome</keyword>
<dbReference type="GO" id="GO:0005634">
    <property type="term" value="C:nucleus"/>
    <property type="evidence" value="ECO:0007669"/>
    <property type="project" value="UniProtKB-SubCell"/>
</dbReference>
<dbReference type="FunFam" id="1.25.40.180:FF:000056">
    <property type="entry name" value="Sto1p"/>
    <property type="match status" value="1"/>
</dbReference>
<name>A0A1E4RLN9_9ASCO</name>
<evidence type="ECO:0000256" key="4">
    <source>
        <dbReference type="ARBA" id="ARBA00022664"/>
    </source>
</evidence>
<evidence type="ECO:0000256" key="10">
    <source>
        <dbReference type="ARBA" id="ARBA00074671"/>
    </source>
</evidence>
<keyword evidence="7" id="KW-0508">mRNA splicing</keyword>
<dbReference type="InterPro" id="IPR015172">
    <property type="entry name" value="MIF4G-like_typ-1"/>
</dbReference>
<dbReference type="Pfam" id="PF09090">
    <property type="entry name" value="MIF4G_like_2"/>
    <property type="match status" value="1"/>
</dbReference>
<evidence type="ECO:0000256" key="1">
    <source>
        <dbReference type="ARBA" id="ARBA00004123"/>
    </source>
</evidence>
<comment type="subcellular location">
    <subcellularLocation>
        <location evidence="1">Nucleus</location>
    </subcellularLocation>
</comment>
<dbReference type="PANTHER" id="PTHR12412:SF2">
    <property type="entry name" value="NUCLEAR CAP-BINDING PROTEIN SUBUNIT 1"/>
    <property type="match status" value="1"/>
</dbReference>
<dbReference type="GO" id="GO:0005846">
    <property type="term" value="C:nuclear cap binding complex"/>
    <property type="evidence" value="ECO:0007669"/>
    <property type="project" value="InterPro"/>
</dbReference>
<comment type="similarity">
    <text evidence="2">Belongs to the NCBP1 family.</text>
</comment>
<dbReference type="SUPFAM" id="SSF48371">
    <property type="entry name" value="ARM repeat"/>
    <property type="match status" value="4"/>
</dbReference>
<protein>
    <recommendedName>
        <fullName evidence="10">Nuclear cap-binding protein complex subunit 1</fullName>
    </recommendedName>
    <alternativeName>
        <fullName evidence="9">80 kDa nuclear cap-binding protein</fullName>
    </alternativeName>
</protein>
<feature type="domain" description="MIF4G" evidence="11">
    <location>
        <begin position="43"/>
        <end position="309"/>
    </location>
</feature>
<evidence type="ECO:0000256" key="2">
    <source>
        <dbReference type="ARBA" id="ARBA00007413"/>
    </source>
</evidence>